<dbReference type="InterPro" id="IPR003776">
    <property type="entry name" value="YcaO-like_dom"/>
</dbReference>
<sequence>MIFEHTETSLRARNYGETLSVLSHFKKLAGITRLADLTHLDYTALPVYTAIRPRAKSLTTSQGKGFTKEAAQCSALMESIEVYFAEELAPQLTNKSELELVQDKAVFLPINHLSKSVHFSDSSRPMNWVQAELVFAEKTIFVPFSEYSLNSYLPEVLIYSPDTTGLVGGNNYKEALLHGILEVIERQNAQQISEIAFVNGKMVKNITKKFDCHIYFHENIYEIPSFEVLIKSKNPFENQILFKGGGCHLNKQIALNRALTEAIQSRVTTIAGSRDDLIHTKYDFKTSEFPVVTDKKGFAELPNYSVETIDDALSVLFEKIKGKNQDILVYKYYDKEICILKVKLVSMDLISHA</sequence>
<evidence type="ECO:0000259" key="1">
    <source>
        <dbReference type="PROSITE" id="PS51664"/>
    </source>
</evidence>
<dbReference type="Gene3D" id="3.30.160.660">
    <property type="match status" value="1"/>
</dbReference>
<dbReference type="Pfam" id="PF02624">
    <property type="entry name" value="YcaO"/>
    <property type="match status" value="1"/>
</dbReference>
<dbReference type="HOGENOM" id="CLU_056369_0_0_6"/>
<dbReference type="RefSeq" id="WP_011212469.1">
    <property type="nucleotide sequence ID" value="NZ_LN681226.1"/>
</dbReference>
<dbReference type="PANTHER" id="PTHR37809">
    <property type="entry name" value="RIBOSOMAL PROTEIN S12 METHYLTHIOTRANSFERASE ACCESSORY FACTOR YCAO"/>
    <property type="match status" value="1"/>
</dbReference>
<geneLocation type="plasmid" evidence="2 3">
    <name>II</name>
</geneLocation>
<evidence type="ECO:0000313" key="3">
    <source>
        <dbReference type="Proteomes" id="UP000032803"/>
    </source>
</evidence>
<evidence type="ECO:0000313" key="2">
    <source>
        <dbReference type="EMBL" id="CEK12359.1"/>
    </source>
</evidence>
<proteinExistence type="predicted"/>
<dbReference type="OrthoDB" id="2379922at2"/>
<feature type="domain" description="YcaO" evidence="1">
    <location>
        <begin position="63"/>
        <end position="353"/>
    </location>
</feature>
<reference evidence="3" key="1">
    <citation type="submission" date="2014-09" db="EMBL/GenBank/DDBJ databases">
        <authorList>
            <person name="Gomez-Valero L."/>
        </authorList>
    </citation>
    <scope>NUCLEOTIDE SEQUENCE [LARGE SCALE GENOMIC DNA]</scope>
    <source>
        <strain evidence="3">ATCC35250</strain>
        <plasmid evidence="3">II</plasmid>
    </source>
</reference>
<dbReference type="EMBL" id="LN681226">
    <property type="protein sequence ID" value="CEK12359.1"/>
    <property type="molecule type" value="Genomic_DNA"/>
</dbReference>
<organism evidence="2 3">
    <name type="scientific">Legionella hackeliae</name>
    <dbReference type="NCBI Taxonomy" id="449"/>
    <lineage>
        <taxon>Bacteria</taxon>
        <taxon>Pseudomonadati</taxon>
        <taxon>Pseudomonadota</taxon>
        <taxon>Gammaproteobacteria</taxon>
        <taxon>Legionellales</taxon>
        <taxon>Legionellaceae</taxon>
        <taxon>Legionella</taxon>
    </lineage>
</organism>
<dbReference type="PROSITE" id="PS51664">
    <property type="entry name" value="YCAO"/>
    <property type="match status" value="1"/>
</dbReference>
<dbReference type="KEGG" id="lha:LHA_pA0113"/>
<protein>
    <recommendedName>
        <fullName evidence="1">YcaO domain-containing protein</fullName>
    </recommendedName>
</protein>
<dbReference type="AlphaFoldDB" id="A0A0A8V012"/>
<accession>A0A0A8V012</accession>
<name>A0A0A8V012_LEGHA</name>
<keyword evidence="3" id="KW-1185">Reference proteome</keyword>
<dbReference type="Proteomes" id="UP000032803">
    <property type="component" value="Plasmid II"/>
</dbReference>
<dbReference type="PANTHER" id="PTHR37809:SF1">
    <property type="entry name" value="RIBOSOMAL PROTEIN S12 METHYLTHIOTRANSFERASE ACCESSORY FACTOR YCAO"/>
    <property type="match status" value="1"/>
</dbReference>
<gene>
    <name evidence="2" type="ORF">LHA_pA0113</name>
</gene>
<keyword evidence="2" id="KW-0614">Plasmid</keyword>
<dbReference type="NCBIfam" id="TIGR00702">
    <property type="entry name" value="YcaO-type kinase domain"/>
    <property type="match status" value="1"/>
</dbReference>